<sequence>MAGAAAEDIQNDQPQFAVAKETLATSAAAAAMVAVFAGITVAPAWPTPFFMMMSHGYLLLFLIYLIYI</sequence>
<evidence type="ECO:0000313" key="2">
    <source>
        <dbReference type="EMBL" id="STT56801.1"/>
    </source>
</evidence>
<accession>A0A377WTY1</accession>
<dbReference type="Proteomes" id="UP000254799">
    <property type="component" value="Unassembled WGS sequence"/>
</dbReference>
<keyword evidence="1" id="KW-0472">Membrane</keyword>
<reference evidence="2 3" key="1">
    <citation type="submission" date="2018-06" db="EMBL/GenBank/DDBJ databases">
        <authorList>
            <consortium name="Pathogen Informatics"/>
            <person name="Doyle S."/>
        </authorList>
    </citation>
    <scope>NUCLEOTIDE SEQUENCE [LARGE SCALE GENOMIC DNA]</scope>
    <source>
        <strain evidence="2 3">NCTC8849</strain>
    </source>
</reference>
<keyword evidence="1" id="KW-0812">Transmembrane</keyword>
<protein>
    <submittedName>
        <fullName evidence="2">Uncharacterized protein</fullName>
    </submittedName>
</protein>
<evidence type="ECO:0000256" key="1">
    <source>
        <dbReference type="SAM" id="Phobius"/>
    </source>
</evidence>
<dbReference type="EMBL" id="UGLC01000002">
    <property type="protein sequence ID" value="STT56801.1"/>
    <property type="molecule type" value="Genomic_DNA"/>
</dbReference>
<evidence type="ECO:0000313" key="3">
    <source>
        <dbReference type="Proteomes" id="UP000254799"/>
    </source>
</evidence>
<keyword evidence="1" id="KW-1133">Transmembrane helix</keyword>
<proteinExistence type="predicted"/>
<gene>
    <name evidence="2" type="ORF">NCTC8849_05464</name>
</gene>
<feature type="transmembrane region" description="Helical" evidence="1">
    <location>
        <begin position="23"/>
        <end position="43"/>
    </location>
</feature>
<name>A0A377WTY1_KLEPN</name>
<feature type="transmembrane region" description="Helical" evidence="1">
    <location>
        <begin position="49"/>
        <end position="67"/>
    </location>
</feature>
<organism evidence="2 3">
    <name type="scientific">Klebsiella pneumoniae</name>
    <dbReference type="NCBI Taxonomy" id="573"/>
    <lineage>
        <taxon>Bacteria</taxon>
        <taxon>Pseudomonadati</taxon>
        <taxon>Pseudomonadota</taxon>
        <taxon>Gammaproteobacteria</taxon>
        <taxon>Enterobacterales</taxon>
        <taxon>Enterobacteriaceae</taxon>
        <taxon>Klebsiella/Raoultella group</taxon>
        <taxon>Klebsiella</taxon>
        <taxon>Klebsiella pneumoniae complex</taxon>
    </lineage>
</organism>
<dbReference type="AlphaFoldDB" id="A0A377WTY1"/>